<keyword evidence="4" id="KW-1185">Reference proteome</keyword>
<protein>
    <submittedName>
        <fullName evidence="3">Uncharacterized protein</fullName>
    </submittedName>
</protein>
<feature type="transmembrane region" description="Helical" evidence="1">
    <location>
        <begin position="39"/>
        <end position="59"/>
    </location>
</feature>
<evidence type="ECO:0000313" key="2">
    <source>
        <dbReference type="EMBL" id="CAB0002915.1"/>
    </source>
</evidence>
<dbReference type="Proteomes" id="UP000479000">
    <property type="component" value="Unassembled WGS sequence"/>
</dbReference>
<sequence length="63" mass="7051">MSKKASSLTGEKVLTAYGGHTDIFNGRFGLYILQWSPSWHYLSSVIFLFLFPTLGSAMLTPYC</sequence>
<evidence type="ECO:0000313" key="4">
    <source>
        <dbReference type="Proteomes" id="UP000479000"/>
    </source>
</evidence>
<evidence type="ECO:0000313" key="3">
    <source>
        <dbReference type="EMBL" id="CAB0002916.1"/>
    </source>
</evidence>
<reference evidence="3 4" key="1">
    <citation type="submission" date="2020-02" db="EMBL/GenBank/DDBJ databases">
        <authorList>
            <person name="Ferguson B K."/>
        </authorList>
    </citation>
    <scope>NUCLEOTIDE SEQUENCE [LARGE SCALE GENOMIC DNA]</scope>
</reference>
<dbReference type="EMBL" id="CADCXU010013172">
    <property type="protein sequence ID" value="CAB0002916.1"/>
    <property type="molecule type" value="Genomic_DNA"/>
</dbReference>
<keyword evidence="1" id="KW-0472">Membrane</keyword>
<name>A0A6H5GIX4_9HEMI</name>
<dbReference type="AlphaFoldDB" id="A0A6H5GIX4"/>
<proteinExistence type="predicted"/>
<keyword evidence="1" id="KW-1133">Transmembrane helix</keyword>
<dbReference type="EMBL" id="CADCXU010013171">
    <property type="protein sequence ID" value="CAB0002915.1"/>
    <property type="molecule type" value="Genomic_DNA"/>
</dbReference>
<accession>A0A6H5GIX4</accession>
<feature type="non-terminal residue" evidence="3">
    <location>
        <position position="63"/>
    </location>
</feature>
<keyword evidence="1" id="KW-0812">Transmembrane</keyword>
<organism evidence="3 4">
    <name type="scientific">Nesidiocoris tenuis</name>
    <dbReference type="NCBI Taxonomy" id="355587"/>
    <lineage>
        <taxon>Eukaryota</taxon>
        <taxon>Metazoa</taxon>
        <taxon>Ecdysozoa</taxon>
        <taxon>Arthropoda</taxon>
        <taxon>Hexapoda</taxon>
        <taxon>Insecta</taxon>
        <taxon>Pterygota</taxon>
        <taxon>Neoptera</taxon>
        <taxon>Paraneoptera</taxon>
        <taxon>Hemiptera</taxon>
        <taxon>Heteroptera</taxon>
        <taxon>Panheteroptera</taxon>
        <taxon>Cimicomorpha</taxon>
        <taxon>Miridae</taxon>
        <taxon>Dicyphina</taxon>
        <taxon>Nesidiocoris</taxon>
    </lineage>
</organism>
<gene>
    <name evidence="2" type="ORF">NTEN_LOCUS8646</name>
    <name evidence="3" type="ORF">NTEN_LOCUS8647</name>
</gene>
<evidence type="ECO:0000256" key="1">
    <source>
        <dbReference type="SAM" id="Phobius"/>
    </source>
</evidence>